<dbReference type="AlphaFoldDB" id="A0A1B6H879"/>
<evidence type="ECO:0000313" key="7">
    <source>
        <dbReference type="EMBL" id="JAS70917.1"/>
    </source>
</evidence>
<dbReference type="PANTHER" id="PTHR43601:SF3">
    <property type="entry name" value="THIOREDOXIN, MITOCHONDRIAL"/>
    <property type="match status" value="1"/>
</dbReference>
<dbReference type="InterPro" id="IPR005746">
    <property type="entry name" value="Thioredoxin"/>
</dbReference>
<proteinExistence type="inferred from homology"/>
<dbReference type="PROSITE" id="PS51352">
    <property type="entry name" value="THIOREDOXIN_2"/>
    <property type="match status" value="1"/>
</dbReference>
<dbReference type="CDD" id="cd02947">
    <property type="entry name" value="TRX_family"/>
    <property type="match status" value="1"/>
</dbReference>
<accession>A0A1B6H879</accession>
<dbReference type="InterPro" id="IPR013766">
    <property type="entry name" value="Thioredoxin_domain"/>
</dbReference>
<keyword evidence="2" id="KW-0813">Transport</keyword>
<organism evidence="7">
    <name type="scientific">Homalodisca liturata</name>
    <dbReference type="NCBI Taxonomy" id="320908"/>
    <lineage>
        <taxon>Eukaryota</taxon>
        <taxon>Metazoa</taxon>
        <taxon>Ecdysozoa</taxon>
        <taxon>Arthropoda</taxon>
        <taxon>Hexapoda</taxon>
        <taxon>Insecta</taxon>
        <taxon>Pterygota</taxon>
        <taxon>Neoptera</taxon>
        <taxon>Paraneoptera</taxon>
        <taxon>Hemiptera</taxon>
        <taxon>Auchenorrhyncha</taxon>
        <taxon>Membracoidea</taxon>
        <taxon>Cicadellidae</taxon>
        <taxon>Cicadellinae</taxon>
        <taxon>Proconiini</taxon>
        <taxon>Homalodisca</taxon>
    </lineage>
</organism>
<comment type="similarity">
    <text evidence="1">Belongs to the thioredoxin family.</text>
</comment>
<dbReference type="InterPro" id="IPR036249">
    <property type="entry name" value="Thioredoxin-like_sf"/>
</dbReference>
<dbReference type="PRINTS" id="PR00421">
    <property type="entry name" value="THIOREDOXIN"/>
</dbReference>
<evidence type="ECO:0000256" key="4">
    <source>
        <dbReference type="ARBA" id="ARBA00023157"/>
    </source>
</evidence>
<feature type="domain" description="Thioredoxin" evidence="6">
    <location>
        <begin position="23"/>
        <end position="144"/>
    </location>
</feature>
<evidence type="ECO:0000256" key="2">
    <source>
        <dbReference type="ARBA" id="ARBA00022448"/>
    </source>
</evidence>
<gene>
    <name evidence="7" type="ORF">g.19097</name>
</gene>
<keyword evidence="4" id="KW-1015">Disulfide bond</keyword>
<dbReference type="SUPFAM" id="SSF52833">
    <property type="entry name" value="Thioredoxin-like"/>
    <property type="match status" value="1"/>
</dbReference>
<protein>
    <recommendedName>
        <fullName evidence="6">Thioredoxin domain-containing protein</fullName>
    </recommendedName>
</protein>
<dbReference type="GO" id="GO:0015035">
    <property type="term" value="F:protein-disulfide reductase activity"/>
    <property type="evidence" value="ECO:0007669"/>
    <property type="project" value="InterPro"/>
</dbReference>
<evidence type="ECO:0000259" key="6">
    <source>
        <dbReference type="PROSITE" id="PS51352"/>
    </source>
</evidence>
<dbReference type="Pfam" id="PF00085">
    <property type="entry name" value="Thioredoxin"/>
    <property type="match status" value="1"/>
</dbReference>
<dbReference type="NCBIfam" id="TIGR01068">
    <property type="entry name" value="thioredoxin"/>
    <property type="match status" value="1"/>
</dbReference>
<dbReference type="FunFam" id="3.40.30.10:FF:000001">
    <property type="entry name" value="Thioredoxin"/>
    <property type="match status" value="1"/>
</dbReference>
<keyword evidence="3" id="KW-0249">Electron transport</keyword>
<dbReference type="GO" id="GO:0045454">
    <property type="term" value="P:cell redox homeostasis"/>
    <property type="evidence" value="ECO:0007669"/>
    <property type="project" value="TreeGrafter"/>
</dbReference>
<sequence length="146" mass="16338">MQTSKLFLKTNVSLLSKSVSSPSILGLRNITITSKATKSFKIQDEKDFDERVKKSKTPVIVDFFATWCNPCKALTPRIESVVAEKEGRVVLAKVDIDEHSNLADDYDIKSVPVLLIMRNGKVEDRIVGLQDTDKLHKFVDSVISSK</sequence>
<evidence type="ECO:0000256" key="5">
    <source>
        <dbReference type="ARBA" id="ARBA00023284"/>
    </source>
</evidence>
<evidence type="ECO:0000256" key="3">
    <source>
        <dbReference type="ARBA" id="ARBA00022982"/>
    </source>
</evidence>
<name>A0A1B6H879_9HEMI</name>
<dbReference type="EMBL" id="GECU01036789">
    <property type="protein sequence ID" value="JAS70917.1"/>
    <property type="molecule type" value="Transcribed_RNA"/>
</dbReference>
<dbReference type="PANTHER" id="PTHR43601">
    <property type="entry name" value="THIOREDOXIN, MITOCHONDRIAL"/>
    <property type="match status" value="1"/>
</dbReference>
<keyword evidence="5" id="KW-0676">Redox-active center</keyword>
<reference evidence="7" key="1">
    <citation type="submission" date="2015-11" db="EMBL/GenBank/DDBJ databases">
        <title>De novo transcriptome assembly of four potential Pierce s Disease insect vectors from Arizona vineyards.</title>
        <authorList>
            <person name="Tassone E.E."/>
        </authorList>
    </citation>
    <scope>NUCLEOTIDE SEQUENCE</scope>
</reference>
<dbReference type="Gene3D" id="3.40.30.10">
    <property type="entry name" value="Glutaredoxin"/>
    <property type="match status" value="1"/>
</dbReference>
<evidence type="ECO:0000256" key="1">
    <source>
        <dbReference type="ARBA" id="ARBA00008987"/>
    </source>
</evidence>
<dbReference type="GO" id="GO:0005739">
    <property type="term" value="C:mitochondrion"/>
    <property type="evidence" value="ECO:0007669"/>
    <property type="project" value="TreeGrafter"/>
</dbReference>